<evidence type="ECO:0000256" key="2">
    <source>
        <dbReference type="ARBA" id="ARBA00022723"/>
    </source>
</evidence>
<dbReference type="GO" id="GO:0004222">
    <property type="term" value="F:metalloendopeptidase activity"/>
    <property type="evidence" value="ECO:0007669"/>
    <property type="project" value="InterPro"/>
</dbReference>
<dbReference type="NCBIfam" id="TIGR02290">
    <property type="entry name" value="M3_fam_3"/>
    <property type="match status" value="1"/>
</dbReference>
<dbReference type="OrthoDB" id="9769691at2"/>
<dbReference type="EMBL" id="CCSE01000001">
    <property type="protein sequence ID" value="CEA02190.1"/>
    <property type="molecule type" value="Genomic_DNA"/>
</dbReference>
<dbReference type="Gene3D" id="1.10.1370.20">
    <property type="entry name" value="Oligoendopeptidase f, C-terminal domain"/>
    <property type="match status" value="1"/>
</dbReference>
<reference evidence="9 10" key="1">
    <citation type="submission" date="2014-07" db="EMBL/GenBank/DDBJ databases">
        <authorList>
            <person name="Urmite Genomes Urmite Genomes"/>
        </authorList>
    </citation>
    <scope>NUCLEOTIDE SEQUENCE [LARGE SCALE GENOMIC DNA]</scope>
    <source>
        <strain evidence="9 10">13MG44_air</strain>
    </source>
</reference>
<keyword evidence="2 6" id="KW-0479">Metal-binding</keyword>
<dbReference type="eggNOG" id="COG1164">
    <property type="taxonomic scope" value="Bacteria"/>
</dbReference>
<dbReference type="Pfam" id="PF01432">
    <property type="entry name" value="Peptidase_M3"/>
    <property type="match status" value="1"/>
</dbReference>
<organism evidence="9 10">
    <name type="scientific">Jeotgalicoccus saudimassiliensis</name>
    <dbReference type="NCBI Taxonomy" id="1461582"/>
    <lineage>
        <taxon>Bacteria</taxon>
        <taxon>Bacillati</taxon>
        <taxon>Bacillota</taxon>
        <taxon>Bacilli</taxon>
        <taxon>Bacillales</taxon>
        <taxon>Staphylococcaceae</taxon>
        <taxon>Jeotgalicoccus</taxon>
    </lineage>
</organism>
<evidence type="ECO:0000256" key="6">
    <source>
        <dbReference type="RuleBase" id="RU003435"/>
    </source>
</evidence>
<dbReference type="CDD" id="cd09607">
    <property type="entry name" value="M3B_PepF"/>
    <property type="match status" value="1"/>
</dbReference>
<dbReference type="Gene3D" id="1.20.140.70">
    <property type="entry name" value="Oligopeptidase f, N-terminal domain"/>
    <property type="match status" value="1"/>
</dbReference>
<feature type="domain" description="Oligopeptidase F N-terminal" evidence="8">
    <location>
        <begin position="114"/>
        <end position="180"/>
    </location>
</feature>
<dbReference type="GO" id="GO:0046872">
    <property type="term" value="F:metal ion binding"/>
    <property type="evidence" value="ECO:0007669"/>
    <property type="project" value="UniProtKB-UniRule"/>
</dbReference>
<protein>
    <submittedName>
        <fullName evidence="9">Oligoendopeptidase F, plasmid</fullName>
    </submittedName>
</protein>
<evidence type="ECO:0000313" key="10">
    <source>
        <dbReference type="Proteomes" id="UP000044136"/>
    </source>
</evidence>
<dbReference type="InterPro" id="IPR013647">
    <property type="entry name" value="OligopepF_N_dom"/>
</dbReference>
<dbReference type="InterPro" id="IPR011977">
    <property type="entry name" value="Pept_M3B_clade3"/>
</dbReference>
<dbReference type="Proteomes" id="UP000044136">
    <property type="component" value="Unassembled WGS sequence"/>
</dbReference>
<dbReference type="InterPro" id="IPR034006">
    <property type="entry name" value="M3B_PepF_2"/>
</dbReference>
<dbReference type="Pfam" id="PF08439">
    <property type="entry name" value="Peptidase_M3_N"/>
    <property type="match status" value="1"/>
</dbReference>
<evidence type="ECO:0000256" key="3">
    <source>
        <dbReference type="ARBA" id="ARBA00022801"/>
    </source>
</evidence>
<evidence type="ECO:0000256" key="5">
    <source>
        <dbReference type="ARBA" id="ARBA00023049"/>
    </source>
</evidence>
<keyword evidence="1 6" id="KW-0645">Protease</keyword>
<proteinExistence type="inferred from homology"/>
<evidence type="ECO:0000256" key="4">
    <source>
        <dbReference type="ARBA" id="ARBA00022833"/>
    </source>
</evidence>
<dbReference type="InterPro" id="IPR001567">
    <property type="entry name" value="Pept_M3A_M3B_dom"/>
</dbReference>
<dbReference type="HOGENOM" id="CLU_021290_3_1_9"/>
<evidence type="ECO:0000259" key="8">
    <source>
        <dbReference type="Pfam" id="PF08439"/>
    </source>
</evidence>
<feature type="domain" description="Peptidase M3A/M3B catalytic" evidence="7">
    <location>
        <begin position="201"/>
        <end position="583"/>
    </location>
</feature>
<comment type="similarity">
    <text evidence="6">Belongs to the peptidase M3 family.</text>
</comment>
<dbReference type="MEROPS" id="M03.A08"/>
<dbReference type="SUPFAM" id="SSF55486">
    <property type="entry name" value="Metalloproteases ('zincins'), catalytic domain"/>
    <property type="match status" value="1"/>
</dbReference>
<name>A0A078M7H3_9STAP</name>
<gene>
    <name evidence="9" type="primary">pepF1_3</name>
    <name evidence="9" type="ORF">BN1048_01629</name>
</gene>
<comment type="cofactor">
    <cofactor evidence="6">
        <name>Zn(2+)</name>
        <dbReference type="ChEBI" id="CHEBI:29105"/>
    </cofactor>
    <text evidence="6">Binds 1 zinc ion.</text>
</comment>
<dbReference type="InterPro" id="IPR042088">
    <property type="entry name" value="OligoPept_F_C"/>
</dbReference>
<keyword evidence="5 6" id="KW-0482">Metalloprotease</keyword>
<keyword evidence="10" id="KW-1185">Reference proteome</keyword>
<sequence length="601" mass="69911">MNYKEKWDMESIFPGGSGSEAFQKRLSEVRDSITAFSHELDNWELDEHSNDFTSLKGILQNYEKISNALGEMGSFANGLVSADVTDQKAMQNLNAVANLRKDLSSQNIILNKKISALTEDQFSKLLEEDFFKPMHFPLEEIRQKEKDLLSTQEETIINHLSLDGLQGWNNMYNQLVASIQIPVTEDNETVYYSAGQFENKMKSEENPKHREKLLKTWEETWKKKADLFSTTLNHLSGFRLNDYELHDYKDYMKVPLDYNRMEEETLDTMWDTITKNKAPFKKYFERKAQLIGVDQLGWLDVTASVDVGDYTNKRYTYNEAATFIIDNFKSFSPKMAEMAHRAFEEQWIEAEDRPGKRPGGYCSNLPESKQSRIFMTFAGSTSNVSTLAHELGHAFHSYVLRDLPLFNQRYAMNVAETASTFAELVVSNATIENARSNAEKINLLDEKIARSATFMMNIHARYIFERNLYNERQQGTVDSNRLQELMEEAQKEAYQDALRSYHPMFWATKLHFHITGVPFYNFPYTFGYFFSLGIYNRFLEDETLLEDDYIALLRDTASMTTEDLAEKHLNVDLRKPDFWQEALDSVHKDIEEFLELTESYV</sequence>
<keyword evidence="4 6" id="KW-0862">Zinc</keyword>
<evidence type="ECO:0000259" key="7">
    <source>
        <dbReference type="Pfam" id="PF01432"/>
    </source>
</evidence>
<dbReference type="GO" id="GO:0006508">
    <property type="term" value="P:proteolysis"/>
    <property type="evidence" value="ECO:0007669"/>
    <property type="project" value="UniProtKB-KW"/>
</dbReference>
<evidence type="ECO:0000313" key="9">
    <source>
        <dbReference type="EMBL" id="CEA02190.1"/>
    </source>
</evidence>
<accession>A0A078M7H3</accession>
<evidence type="ECO:0000256" key="1">
    <source>
        <dbReference type="ARBA" id="ARBA00022670"/>
    </source>
</evidence>
<keyword evidence="3 6" id="KW-0378">Hydrolase</keyword>
<dbReference type="RefSeq" id="WP_035810150.1">
    <property type="nucleotide sequence ID" value="NZ_CCSE01000001.1"/>
</dbReference>
<dbReference type="AlphaFoldDB" id="A0A078M7H3"/>